<dbReference type="EMBL" id="AYKW01000068">
    <property type="protein sequence ID" value="PIL23453.1"/>
    <property type="molecule type" value="Genomic_DNA"/>
</dbReference>
<organism evidence="2 3">
    <name type="scientific">Ganoderma sinense ZZ0214-1</name>
    <dbReference type="NCBI Taxonomy" id="1077348"/>
    <lineage>
        <taxon>Eukaryota</taxon>
        <taxon>Fungi</taxon>
        <taxon>Dikarya</taxon>
        <taxon>Basidiomycota</taxon>
        <taxon>Agaricomycotina</taxon>
        <taxon>Agaricomycetes</taxon>
        <taxon>Polyporales</taxon>
        <taxon>Polyporaceae</taxon>
        <taxon>Ganoderma</taxon>
    </lineage>
</organism>
<sequence>MFDFDSKTSVRNFAFMVTLSMGSADKMGLSSSGAQTGTLPNTYGAIQGTASSLLWLRPVRPSTLPLPVCHLMVQHRTFGRLRRGEEAYKSEIVMNAPAMLVGDVEIRDMGVEEVKAASGDSKVDSSRASHQAISKLPILCANNIGGHKKPASKELRNPVDPFAAWLLRGMQRGCPPRRASISPDGRPRREPTREEGLLSGSGDGRISMPARQQGCR</sequence>
<evidence type="ECO:0000313" key="2">
    <source>
        <dbReference type="EMBL" id="PIL23453.1"/>
    </source>
</evidence>
<feature type="region of interest" description="Disordered" evidence="1">
    <location>
        <begin position="173"/>
        <end position="216"/>
    </location>
</feature>
<gene>
    <name evidence="2" type="ORF">GSI_14764</name>
</gene>
<protein>
    <submittedName>
        <fullName evidence="2">Uncharacterized protein</fullName>
    </submittedName>
</protein>
<dbReference type="Proteomes" id="UP000230002">
    <property type="component" value="Unassembled WGS sequence"/>
</dbReference>
<dbReference type="AlphaFoldDB" id="A0A2G8RPM4"/>
<evidence type="ECO:0000313" key="3">
    <source>
        <dbReference type="Proteomes" id="UP000230002"/>
    </source>
</evidence>
<proteinExistence type="predicted"/>
<feature type="compositionally biased region" description="Basic and acidic residues" evidence="1">
    <location>
        <begin position="185"/>
        <end position="196"/>
    </location>
</feature>
<keyword evidence="3" id="KW-1185">Reference proteome</keyword>
<reference evidence="2 3" key="1">
    <citation type="journal article" date="2015" name="Sci. Rep.">
        <title>Chromosome-level genome map provides insights into diverse defense mechanisms in the medicinal fungus Ganoderma sinense.</title>
        <authorList>
            <person name="Zhu Y."/>
            <person name="Xu J."/>
            <person name="Sun C."/>
            <person name="Zhou S."/>
            <person name="Xu H."/>
            <person name="Nelson D.R."/>
            <person name="Qian J."/>
            <person name="Song J."/>
            <person name="Luo H."/>
            <person name="Xiang L."/>
            <person name="Li Y."/>
            <person name="Xu Z."/>
            <person name="Ji A."/>
            <person name="Wang L."/>
            <person name="Lu S."/>
            <person name="Hayward A."/>
            <person name="Sun W."/>
            <person name="Li X."/>
            <person name="Schwartz D.C."/>
            <person name="Wang Y."/>
            <person name="Chen S."/>
        </authorList>
    </citation>
    <scope>NUCLEOTIDE SEQUENCE [LARGE SCALE GENOMIC DNA]</scope>
    <source>
        <strain evidence="2 3">ZZ0214-1</strain>
    </source>
</reference>
<name>A0A2G8RPM4_9APHY</name>
<evidence type="ECO:0000256" key="1">
    <source>
        <dbReference type="SAM" id="MobiDB-lite"/>
    </source>
</evidence>
<accession>A0A2G8RPM4</accession>
<comment type="caution">
    <text evidence="2">The sequence shown here is derived from an EMBL/GenBank/DDBJ whole genome shotgun (WGS) entry which is preliminary data.</text>
</comment>